<dbReference type="GO" id="GO:0004497">
    <property type="term" value="F:monooxygenase activity"/>
    <property type="evidence" value="ECO:0007669"/>
    <property type="project" value="UniProtKB-KW"/>
</dbReference>
<keyword evidence="4 6" id="KW-0479">Metal-binding</keyword>
<dbReference type="SUPFAM" id="SSF48264">
    <property type="entry name" value="Cytochrome P450"/>
    <property type="match status" value="1"/>
</dbReference>
<evidence type="ECO:0000256" key="1">
    <source>
        <dbReference type="ARBA" id="ARBA00001971"/>
    </source>
</evidence>
<evidence type="ECO:0000313" key="8">
    <source>
        <dbReference type="EMBL" id="TGJ87870.1"/>
    </source>
</evidence>
<dbReference type="InterPro" id="IPR002401">
    <property type="entry name" value="Cyt_P450_E_grp-I"/>
</dbReference>
<proteinExistence type="inferred from homology"/>
<dbReference type="PANTHER" id="PTHR24305">
    <property type="entry name" value="CYTOCHROME P450"/>
    <property type="match status" value="1"/>
</dbReference>
<dbReference type="OrthoDB" id="3934656at2759"/>
<dbReference type="PROSITE" id="PS00086">
    <property type="entry name" value="CYTOCHROME_P450"/>
    <property type="match status" value="1"/>
</dbReference>
<dbReference type="InterPro" id="IPR017972">
    <property type="entry name" value="Cyt_P450_CS"/>
</dbReference>
<dbReference type="InterPro" id="IPR001128">
    <property type="entry name" value="Cyt_P450"/>
</dbReference>
<dbReference type="GO" id="GO:0016705">
    <property type="term" value="F:oxidoreductase activity, acting on paired donors, with incorporation or reduction of molecular oxygen"/>
    <property type="evidence" value="ECO:0007669"/>
    <property type="project" value="InterPro"/>
</dbReference>
<accession>A0A4Z0Z7X1</accession>
<dbReference type="InterPro" id="IPR050121">
    <property type="entry name" value="Cytochrome_P450_monoxygenase"/>
</dbReference>
<dbReference type="PANTHER" id="PTHR24305:SF232">
    <property type="entry name" value="P450, PUTATIVE (EUROFUNG)-RELATED"/>
    <property type="match status" value="1"/>
</dbReference>
<dbReference type="PRINTS" id="PR00385">
    <property type="entry name" value="P450"/>
</dbReference>
<gene>
    <name evidence="8" type="ORF">E0Z10_g895</name>
</gene>
<dbReference type="Pfam" id="PF00067">
    <property type="entry name" value="p450"/>
    <property type="match status" value="1"/>
</dbReference>
<comment type="cofactor">
    <cofactor evidence="1 6">
        <name>heme</name>
        <dbReference type="ChEBI" id="CHEBI:30413"/>
    </cofactor>
</comment>
<keyword evidence="7" id="KW-0503">Monooxygenase</keyword>
<organism evidence="8 9">
    <name type="scientific">Xylaria hypoxylon</name>
    <dbReference type="NCBI Taxonomy" id="37992"/>
    <lineage>
        <taxon>Eukaryota</taxon>
        <taxon>Fungi</taxon>
        <taxon>Dikarya</taxon>
        <taxon>Ascomycota</taxon>
        <taxon>Pezizomycotina</taxon>
        <taxon>Sordariomycetes</taxon>
        <taxon>Xylariomycetidae</taxon>
        <taxon>Xylariales</taxon>
        <taxon>Xylariaceae</taxon>
        <taxon>Xylaria</taxon>
    </lineage>
</organism>
<protein>
    <recommendedName>
        <fullName evidence="10">Cytochrome P450</fullName>
    </recommendedName>
</protein>
<dbReference type="Proteomes" id="UP000297716">
    <property type="component" value="Unassembled WGS sequence"/>
</dbReference>
<dbReference type="GO" id="GO:0020037">
    <property type="term" value="F:heme binding"/>
    <property type="evidence" value="ECO:0007669"/>
    <property type="project" value="InterPro"/>
</dbReference>
<dbReference type="EMBL" id="SKBN01000008">
    <property type="protein sequence ID" value="TGJ87870.1"/>
    <property type="molecule type" value="Genomic_DNA"/>
</dbReference>
<keyword evidence="3 6" id="KW-0349">Heme</keyword>
<dbReference type="InterPro" id="IPR036396">
    <property type="entry name" value="Cyt_P450_sf"/>
</dbReference>
<evidence type="ECO:0000313" key="9">
    <source>
        <dbReference type="Proteomes" id="UP000297716"/>
    </source>
</evidence>
<keyword evidence="9" id="KW-1185">Reference proteome</keyword>
<evidence type="ECO:0000256" key="4">
    <source>
        <dbReference type="ARBA" id="ARBA00022723"/>
    </source>
</evidence>
<evidence type="ECO:0000256" key="6">
    <source>
        <dbReference type="PIRSR" id="PIRSR602401-1"/>
    </source>
</evidence>
<feature type="binding site" description="axial binding residue" evidence="6">
    <location>
        <position position="399"/>
    </location>
    <ligand>
        <name>heme</name>
        <dbReference type="ChEBI" id="CHEBI:30413"/>
    </ligand>
    <ligandPart>
        <name>Fe</name>
        <dbReference type="ChEBI" id="CHEBI:18248"/>
    </ligandPart>
</feature>
<comment type="caution">
    <text evidence="8">The sequence shown here is derived from an EMBL/GenBank/DDBJ whole genome shotgun (WGS) entry which is preliminary data.</text>
</comment>
<evidence type="ECO:0000256" key="2">
    <source>
        <dbReference type="ARBA" id="ARBA00010617"/>
    </source>
</evidence>
<comment type="similarity">
    <text evidence="2 7">Belongs to the cytochrome P450 family.</text>
</comment>
<dbReference type="GO" id="GO:0005506">
    <property type="term" value="F:iron ion binding"/>
    <property type="evidence" value="ECO:0007669"/>
    <property type="project" value="InterPro"/>
</dbReference>
<evidence type="ECO:0000256" key="7">
    <source>
        <dbReference type="RuleBase" id="RU000461"/>
    </source>
</evidence>
<keyword evidence="7" id="KW-0560">Oxidoreductase</keyword>
<dbReference type="PRINTS" id="PR00463">
    <property type="entry name" value="EP450I"/>
</dbReference>
<dbReference type="STRING" id="37992.A0A4Z0Z7X1"/>
<reference evidence="8 9" key="1">
    <citation type="submission" date="2019-03" db="EMBL/GenBank/DDBJ databases">
        <title>Draft genome sequence of Xylaria hypoxylon DSM 108379, a ubiquitous saprotrophic-parasitic fungi on hardwood.</title>
        <authorList>
            <person name="Buettner E."/>
            <person name="Leonhardt S."/>
            <person name="Gebauer A.M."/>
            <person name="Liers C."/>
            <person name="Hofrichter M."/>
            <person name="Kellner H."/>
        </authorList>
    </citation>
    <scope>NUCLEOTIDE SEQUENCE [LARGE SCALE GENOMIC DNA]</scope>
    <source>
        <strain evidence="8 9">DSM 108379</strain>
    </source>
</reference>
<dbReference type="CDD" id="cd11060">
    <property type="entry name" value="CYP57A1-like"/>
    <property type="match status" value="1"/>
</dbReference>
<sequence>MHDKYGPVVRMGPNYLDVDYSSLIKTCFDRNGIWKKSELYAVGGVMNNGKITYNIFSETDSAAFIQMKKPVAKHFSMNGVLPFQNHIDSVLAHFVRKIDERYGDAGDEETDAFDFGKWMLYLAWDMVGKVTYGKRIGYLDYGYDFDGTLRKSQKAVDYTVTIGVQPKLDNLLDKNNLYRIGPPTMLSLVNLSVQHVMRRYTGEDQHDGKPDFLDRYIKTKAENPDIVDDDRLLSYLLVNMAAGADTVAVTLRAVFYLCLRHPAAWARLQNEVLTAPFAQRDTMDLPVSFAQARALPYLEAVVRESLRLWPGNCFPMERYVPASGIKFPDGSFVPEGVLLGFNAWVMHRNKTTWGQDAEAFRPERWLRDQAGGETEEEYRERLTEMNNNDLSFGGGLRKCIGQNIGLMEVYKTVATLVALYELELVNPEKEWTVHTSLFPRQSGFEIKMRRRPGMEMTAGVGLDE</sequence>
<name>A0A4Z0Z7X1_9PEZI</name>
<evidence type="ECO:0008006" key="10">
    <source>
        <dbReference type="Google" id="ProtNLM"/>
    </source>
</evidence>
<evidence type="ECO:0000256" key="3">
    <source>
        <dbReference type="ARBA" id="ARBA00022617"/>
    </source>
</evidence>
<dbReference type="Gene3D" id="1.10.630.10">
    <property type="entry name" value="Cytochrome P450"/>
    <property type="match status" value="1"/>
</dbReference>
<dbReference type="AlphaFoldDB" id="A0A4Z0Z7X1"/>
<keyword evidence="5 6" id="KW-0408">Iron</keyword>
<evidence type="ECO:0000256" key="5">
    <source>
        <dbReference type="ARBA" id="ARBA00023004"/>
    </source>
</evidence>